<name>A0A7J6KPV3_PEROL</name>
<proteinExistence type="predicted"/>
<gene>
    <name evidence="2" type="ORF">FOL46_002800</name>
</gene>
<feature type="non-terminal residue" evidence="2">
    <location>
        <position position="1"/>
    </location>
</feature>
<reference evidence="2 3" key="1">
    <citation type="submission" date="2020-04" db="EMBL/GenBank/DDBJ databases">
        <title>Perkinsus olseni comparative genomics.</title>
        <authorList>
            <person name="Bogema D.R."/>
        </authorList>
    </citation>
    <scope>NUCLEOTIDE SEQUENCE [LARGE SCALE GENOMIC DNA]</scope>
    <source>
        <strain evidence="2">ATCC PRA-31</strain>
    </source>
</reference>
<organism evidence="2 3">
    <name type="scientific">Perkinsus olseni</name>
    <name type="common">Perkinsus atlanticus</name>
    <dbReference type="NCBI Taxonomy" id="32597"/>
    <lineage>
        <taxon>Eukaryota</taxon>
        <taxon>Sar</taxon>
        <taxon>Alveolata</taxon>
        <taxon>Perkinsozoa</taxon>
        <taxon>Perkinsea</taxon>
        <taxon>Perkinsida</taxon>
        <taxon>Perkinsidae</taxon>
        <taxon>Perkinsus</taxon>
    </lineage>
</organism>
<dbReference type="EMBL" id="JABANN010001929">
    <property type="protein sequence ID" value="KAF4648536.1"/>
    <property type="molecule type" value="Genomic_DNA"/>
</dbReference>
<evidence type="ECO:0000256" key="1">
    <source>
        <dbReference type="SAM" id="MobiDB-lite"/>
    </source>
</evidence>
<feature type="region of interest" description="Disordered" evidence="1">
    <location>
        <begin position="70"/>
        <end position="95"/>
    </location>
</feature>
<accession>A0A7J6KPV3</accession>
<evidence type="ECO:0000313" key="3">
    <source>
        <dbReference type="Proteomes" id="UP000572268"/>
    </source>
</evidence>
<comment type="caution">
    <text evidence="2">The sequence shown here is derived from an EMBL/GenBank/DDBJ whole genome shotgun (WGS) entry which is preliminary data.</text>
</comment>
<dbReference type="AlphaFoldDB" id="A0A7J6KPV3"/>
<feature type="non-terminal residue" evidence="2">
    <location>
        <position position="138"/>
    </location>
</feature>
<protein>
    <submittedName>
        <fullName evidence="2">Uncharacterized protein</fullName>
    </submittedName>
</protein>
<sequence>YYDIVGFLEIHVACSDEAYGGAAVIFVGYDMVCKEASFWSEAAVALASVGRRLGLSHHVNQAELDRLWTSHEESSAGSGTEPLSNDDMETPQEDGSFPVEDARWLKWDATVWQFRGFLCLDADEEYSSLKEIPKLVDQ</sequence>
<evidence type="ECO:0000313" key="2">
    <source>
        <dbReference type="EMBL" id="KAF4648536.1"/>
    </source>
</evidence>
<dbReference type="Proteomes" id="UP000572268">
    <property type="component" value="Unassembled WGS sequence"/>
</dbReference>